<dbReference type="InterPro" id="IPR003142">
    <property type="entry name" value="BPL_C"/>
</dbReference>
<evidence type="ECO:0000259" key="7">
    <source>
        <dbReference type="PROSITE" id="PS51733"/>
    </source>
</evidence>
<evidence type="ECO:0000256" key="2">
    <source>
        <dbReference type="ARBA" id="ARBA00022741"/>
    </source>
</evidence>
<dbReference type="CDD" id="cd16442">
    <property type="entry name" value="BPL"/>
    <property type="match status" value="1"/>
</dbReference>
<accession>A0ABX2I703</accession>
<dbReference type="InterPro" id="IPR008988">
    <property type="entry name" value="Transcriptional_repressor_C"/>
</dbReference>
<evidence type="ECO:0000256" key="6">
    <source>
        <dbReference type="SAM" id="Coils"/>
    </source>
</evidence>
<keyword evidence="6" id="KW-0175">Coiled coil</keyword>
<dbReference type="GO" id="GO:0004077">
    <property type="term" value="F:biotin--[biotin carboxyl-carrier protein] ligase activity"/>
    <property type="evidence" value="ECO:0007669"/>
    <property type="project" value="UniProtKB-EC"/>
</dbReference>
<sequence>MAEKIFWRNSVDSTLTWAKEEADFCLGENLKSALFLADKQTAGKGRLGRVWNSPAGENVYMTLLLLKPPVEPVKASSLTLVMGLSVAQAVRDITGISAGIKWPNDVVAAGKKICGILTEMKIRGEKAEYVSIGVGINMNQREFPEELQDKATSLALELGCEVVREEITAGVVERFEKNYELFLEKQDLQSLREEYERLLLNKDRQVRILEKEKESIGIARGITPAGELLVEDENGAVRQVLSGEVSVRGLYSYV</sequence>
<protein>
    <recommendedName>
        <fullName evidence="5">biotin--[biotin carboxyl-carrier protein] ligase</fullName>
        <ecNumber evidence="5">6.3.4.15</ecNumber>
    </recommendedName>
</protein>
<evidence type="ECO:0000313" key="8">
    <source>
        <dbReference type="EMBL" id="NSJ86238.1"/>
    </source>
</evidence>
<reference evidence="8 9" key="1">
    <citation type="journal article" date="2020" name="Cell Host Microbe">
        <title>Functional and Genomic Variation between Human-Derived Isolates of Lachnospiraceae Reveals Inter- and Intra-Species Diversity.</title>
        <authorList>
            <person name="Sorbara M.T."/>
            <person name="Littmann E.R."/>
            <person name="Fontana E."/>
            <person name="Moody T.U."/>
            <person name="Kohout C.E."/>
            <person name="Gjonbalaj M."/>
            <person name="Eaton V."/>
            <person name="Seok R."/>
            <person name="Leiner I.M."/>
            <person name="Pamer E.G."/>
        </authorList>
    </citation>
    <scope>NUCLEOTIDE SEQUENCE [LARGE SCALE GENOMIC DNA]</scope>
    <source>
        <strain evidence="8 9">MSK.15.26</strain>
    </source>
</reference>
<dbReference type="NCBIfam" id="TIGR00121">
    <property type="entry name" value="birA_ligase"/>
    <property type="match status" value="1"/>
</dbReference>
<evidence type="ECO:0000313" key="9">
    <source>
        <dbReference type="Proteomes" id="UP000822142"/>
    </source>
</evidence>
<keyword evidence="9" id="KW-1185">Reference proteome</keyword>
<evidence type="ECO:0000256" key="3">
    <source>
        <dbReference type="ARBA" id="ARBA00022840"/>
    </source>
</evidence>
<evidence type="ECO:0000256" key="1">
    <source>
        <dbReference type="ARBA" id="ARBA00022598"/>
    </source>
</evidence>
<keyword evidence="1 8" id="KW-0436">Ligase</keyword>
<dbReference type="SUPFAM" id="SSF55681">
    <property type="entry name" value="Class II aaRS and biotin synthetases"/>
    <property type="match status" value="1"/>
</dbReference>
<dbReference type="InterPro" id="IPR045864">
    <property type="entry name" value="aa-tRNA-synth_II/BPL/LPL"/>
</dbReference>
<name>A0ABX2I703_BLAHA</name>
<proteinExistence type="predicted"/>
<evidence type="ECO:0000256" key="4">
    <source>
        <dbReference type="ARBA" id="ARBA00023267"/>
    </source>
</evidence>
<organism evidence="8 9">
    <name type="scientific">Blautia hansenii</name>
    <name type="common">Ruminococcus hansenii</name>
    <dbReference type="NCBI Taxonomy" id="1322"/>
    <lineage>
        <taxon>Bacteria</taxon>
        <taxon>Bacillati</taxon>
        <taxon>Bacillota</taxon>
        <taxon>Clostridia</taxon>
        <taxon>Lachnospirales</taxon>
        <taxon>Lachnospiraceae</taxon>
        <taxon>Blautia</taxon>
    </lineage>
</organism>
<gene>
    <name evidence="8" type="ORF">G5A70_08665</name>
</gene>
<dbReference type="EC" id="6.3.4.15" evidence="5"/>
<dbReference type="PANTHER" id="PTHR12835:SF5">
    <property type="entry name" value="BIOTIN--PROTEIN LIGASE"/>
    <property type="match status" value="1"/>
</dbReference>
<dbReference type="Pfam" id="PF03099">
    <property type="entry name" value="BPL_LplA_LipB"/>
    <property type="match status" value="1"/>
</dbReference>
<evidence type="ECO:0000256" key="5">
    <source>
        <dbReference type="ARBA" id="ARBA00024227"/>
    </source>
</evidence>
<dbReference type="InterPro" id="IPR004408">
    <property type="entry name" value="Biotin_CoA_COase_ligase"/>
</dbReference>
<dbReference type="PANTHER" id="PTHR12835">
    <property type="entry name" value="BIOTIN PROTEIN LIGASE"/>
    <property type="match status" value="1"/>
</dbReference>
<dbReference type="PROSITE" id="PS51733">
    <property type="entry name" value="BPL_LPL_CATALYTIC"/>
    <property type="match status" value="1"/>
</dbReference>
<dbReference type="SUPFAM" id="SSF50037">
    <property type="entry name" value="C-terminal domain of transcriptional repressors"/>
    <property type="match status" value="1"/>
</dbReference>
<dbReference type="Gene3D" id="3.30.930.10">
    <property type="entry name" value="Bira Bifunctional Protein, Domain 2"/>
    <property type="match status" value="1"/>
</dbReference>
<keyword evidence="3" id="KW-0067">ATP-binding</keyword>
<dbReference type="Pfam" id="PF02237">
    <property type="entry name" value="BPL_C"/>
    <property type="match status" value="1"/>
</dbReference>
<dbReference type="EMBL" id="JAAITA010000009">
    <property type="protein sequence ID" value="NSJ86238.1"/>
    <property type="molecule type" value="Genomic_DNA"/>
</dbReference>
<dbReference type="InterPro" id="IPR004143">
    <property type="entry name" value="BPL_LPL_catalytic"/>
</dbReference>
<feature type="coiled-coil region" evidence="6">
    <location>
        <begin position="181"/>
        <end position="212"/>
    </location>
</feature>
<dbReference type="Proteomes" id="UP000822142">
    <property type="component" value="Unassembled WGS sequence"/>
</dbReference>
<comment type="caution">
    <text evidence="8">The sequence shown here is derived from an EMBL/GenBank/DDBJ whole genome shotgun (WGS) entry which is preliminary data.</text>
</comment>
<feature type="domain" description="BPL/LPL catalytic" evidence="7">
    <location>
        <begin position="8"/>
        <end position="183"/>
    </location>
</feature>
<dbReference type="Gene3D" id="2.30.30.100">
    <property type="match status" value="1"/>
</dbReference>
<keyword evidence="4" id="KW-0092">Biotin</keyword>
<keyword evidence="2" id="KW-0547">Nucleotide-binding</keyword>